<evidence type="ECO:0000259" key="8">
    <source>
        <dbReference type="PROSITE" id="PS50893"/>
    </source>
</evidence>
<sequence>MKILKYSRASKQILNLFKPYINKIIFIVLTMVIGTIISMLIPLLARKIVDEGLINKDIYVVAKYSLISLLVIIIQQFTEFVQTKNTLNINSKIKYRLNSKCISKLFKVKMSYFDNNNVTEIMKNISMDIENILKLSDSCTLLIITESLKFIGGIVGLLLINYKLTLCVLLFIPIKYKITLLLSKRKENLFKDYMKYNSDYYSWFGNTISGIREIKLWNVYDIKKMEFTKKQRDLIKTDVKFGYLDRVNEISQALLLQGLTTVLYILGAFMVIGSSLSIGSLFAFLTYSTYVTNPVSIILNVRYSFSAIFPSAKRLFEFLDMEDEEFNYRNNRVKYRTINGDLEFKDVSFSYNEEKSALKKINLKINRGEKVLLLGNNGSGKSTLIKLILGLYEPTEGNIFINNLNIKQLKFKDYRNIFSVVNQDSYIFDGTVKDNISLFSKMNNEEMEEICQKSGAIEFINNLPNKYETILGRKGVKLSGGQIQKLAITRAMAKDFEVLIFDEATSSCDFMSQLYIRDLIRKSFVDKTVIMITHKIDIELLQSVDKIIILDNGEVDSVGTHEELLIESVSYKRMLDKYYESIGEKVV</sequence>
<dbReference type="InterPro" id="IPR003439">
    <property type="entry name" value="ABC_transporter-like_ATP-bd"/>
</dbReference>
<evidence type="ECO:0000256" key="2">
    <source>
        <dbReference type="ARBA" id="ARBA00022692"/>
    </source>
</evidence>
<dbReference type="PROSITE" id="PS50929">
    <property type="entry name" value="ABC_TM1F"/>
    <property type="match status" value="1"/>
</dbReference>
<feature type="transmembrane region" description="Helical" evidence="7">
    <location>
        <begin position="57"/>
        <end position="77"/>
    </location>
</feature>
<evidence type="ECO:0000256" key="6">
    <source>
        <dbReference type="ARBA" id="ARBA00023136"/>
    </source>
</evidence>
<proteinExistence type="predicted"/>
<dbReference type="InterPro" id="IPR039421">
    <property type="entry name" value="Type_1_exporter"/>
</dbReference>
<dbReference type="Proteomes" id="UP001208567">
    <property type="component" value="Unassembled WGS sequence"/>
</dbReference>
<accession>A0ABQ5N8U2</accession>
<comment type="subcellular location">
    <subcellularLocation>
        <location evidence="1">Cell membrane</location>
        <topology evidence="1">Multi-pass membrane protein</topology>
    </subcellularLocation>
</comment>
<dbReference type="Pfam" id="PF00664">
    <property type="entry name" value="ABC_membrane"/>
    <property type="match status" value="1"/>
</dbReference>
<dbReference type="SMART" id="SM00382">
    <property type="entry name" value="AAA"/>
    <property type="match status" value="1"/>
</dbReference>
<keyword evidence="3" id="KW-0547">Nucleotide-binding</keyword>
<gene>
    <name evidence="10" type="ORF">bsdE14_30530</name>
</gene>
<dbReference type="PROSITE" id="PS50893">
    <property type="entry name" value="ABC_TRANSPORTER_2"/>
    <property type="match status" value="1"/>
</dbReference>
<evidence type="ECO:0000259" key="9">
    <source>
        <dbReference type="PROSITE" id="PS50929"/>
    </source>
</evidence>
<evidence type="ECO:0000313" key="10">
    <source>
        <dbReference type="EMBL" id="GLC31643.1"/>
    </source>
</evidence>
<feature type="domain" description="ABC transmembrane type-1" evidence="9">
    <location>
        <begin position="25"/>
        <end position="307"/>
    </location>
</feature>
<dbReference type="InterPro" id="IPR027417">
    <property type="entry name" value="P-loop_NTPase"/>
</dbReference>
<evidence type="ECO:0000256" key="3">
    <source>
        <dbReference type="ARBA" id="ARBA00022741"/>
    </source>
</evidence>
<dbReference type="InterPro" id="IPR011527">
    <property type="entry name" value="ABC1_TM_dom"/>
</dbReference>
<keyword evidence="5 7" id="KW-1133">Transmembrane helix</keyword>
<dbReference type="SUPFAM" id="SSF90123">
    <property type="entry name" value="ABC transporter transmembrane region"/>
    <property type="match status" value="1"/>
</dbReference>
<feature type="transmembrane region" description="Helical" evidence="7">
    <location>
        <begin position="150"/>
        <end position="176"/>
    </location>
</feature>
<name>A0ABQ5N8U2_9CLOT</name>
<keyword evidence="4" id="KW-0067">ATP-binding</keyword>
<keyword evidence="11" id="KW-1185">Reference proteome</keyword>
<evidence type="ECO:0000256" key="5">
    <source>
        <dbReference type="ARBA" id="ARBA00022989"/>
    </source>
</evidence>
<evidence type="ECO:0000256" key="4">
    <source>
        <dbReference type="ARBA" id="ARBA00022840"/>
    </source>
</evidence>
<comment type="caution">
    <text evidence="10">The sequence shown here is derived from an EMBL/GenBank/DDBJ whole genome shotgun (WGS) entry which is preliminary data.</text>
</comment>
<dbReference type="Pfam" id="PF00005">
    <property type="entry name" value="ABC_tran"/>
    <property type="match status" value="1"/>
</dbReference>
<keyword evidence="6 7" id="KW-0472">Membrane</keyword>
<reference evidence="10 11" key="1">
    <citation type="journal article" date="2024" name="Int. J. Syst. Evol. Microbiol.">
        <title>Clostridium omnivorum sp. nov., isolated from anoxic soil under the treatment of reductive soil disinfestation.</title>
        <authorList>
            <person name="Ueki A."/>
            <person name="Tonouchi A."/>
            <person name="Kaku N."/>
            <person name="Honma S."/>
            <person name="Ueki K."/>
        </authorList>
    </citation>
    <scope>NUCLEOTIDE SEQUENCE [LARGE SCALE GENOMIC DNA]</scope>
    <source>
        <strain evidence="10 11">E14</strain>
    </source>
</reference>
<dbReference type="CDD" id="cd07346">
    <property type="entry name" value="ABC_6TM_exporters"/>
    <property type="match status" value="1"/>
</dbReference>
<dbReference type="InterPro" id="IPR036640">
    <property type="entry name" value="ABC1_TM_sf"/>
</dbReference>
<dbReference type="PANTHER" id="PTHR43394:SF1">
    <property type="entry name" value="ATP-BINDING CASSETTE SUB-FAMILY B MEMBER 10, MITOCHONDRIAL"/>
    <property type="match status" value="1"/>
</dbReference>
<evidence type="ECO:0000256" key="7">
    <source>
        <dbReference type="SAM" id="Phobius"/>
    </source>
</evidence>
<evidence type="ECO:0000256" key="1">
    <source>
        <dbReference type="ARBA" id="ARBA00004651"/>
    </source>
</evidence>
<dbReference type="InterPro" id="IPR003593">
    <property type="entry name" value="AAA+_ATPase"/>
</dbReference>
<dbReference type="EMBL" id="BRXR01000001">
    <property type="protein sequence ID" value="GLC31643.1"/>
    <property type="molecule type" value="Genomic_DNA"/>
</dbReference>
<dbReference type="Gene3D" id="1.20.1560.10">
    <property type="entry name" value="ABC transporter type 1, transmembrane domain"/>
    <property type="match status" value="1"/>
</dbReference>
<evidence type="ECO:0000313" key="11">
    <source>
        <dbReference type="Proteomes" id="UP001208567"/>
    </source>
</evidence>
<feature type="domain" description="ABC transporter" evidence="8">
    <location>
        <begin position="342"/>
        <end position="577"/>
    </location>
</feature>
<dbReference type="Gene3D" id="3.40.50.300">
    <property type="entry name" value="P-loop containing nucleotide triphosphate hydrolases"/>
    <property type="match status" value="1"/>
</dbReference>
<keyword evidence="2 7" id="KW-0812">Transmembrane</keyword>
<organism evidence="10 11">
    <name type="scientific">Clostridium omnivorum</name>
    <dbReference type="NCBI Taxonomy" id="1604902"/>
    <lineage>
        <taxon>Bacteria</taxon>
        <taxon>Bacillati</taxon>
        <taxon>Bacillota</taxon>
        <taxon>Clostridia</taxon>
        <taxon>Eubacteriales</taxon>
        <taxon>Clostridiaceae</taxon>
        <taxon>Clostridium</taxon>
    </lineage>
</organism>
<feature type="transmembrane region" description="Helical" evidence="7">
    <location>
        <begin position="20"/>
        <end position="45"/>
    </location>
</feature>
<dbReference type="PANTHER" id="PTHR43394">
    <property type="entry name" value="ATP-DEPENDENT PERMEASE MDL1, MITOCHONDRIAL"/>
    <property type="match status" value="1"/>
</dbReference>
<dbReference type="SUPFAM" id="SSF52540">
    <property type="entry name" value="P-loop containing nucleoside triphosphate hydrolases"/>
    <property type="match status" value="1"/>
</dbReference>
<dbReference type="RefSeq" id="WP_264850974.1">
    <property type="nucleotide sequence ID" value="NZ_BRXR01000001.1"/>
</dbReference>
<protein>
    <submittedName>
        <fullName evidence="10">Bacteriocin cleavage/export ABC transporter</fullName>
    </submittedName>
</protein>